<feature type="compositionally biased region" description="Polar residues" evidence="1">
    <location>
        <begin position="988"/>
        <end position="1002"/>
    </location>
</feature>
<feature type="region of interest" description="Disordered" evidence="1">
    <location>
        <begin position="767"/>
        <end position="855"/>
    </location>
</feature>
<feature type="region of interest" description="Disordered" evidence="1">
    <location>
        <begin position="418"/>
        <end position="480"/>
    </location>
</feature>
<feature type="compositionally biased region" description="Basic and acidic residues" evidence="1">
    <location>
        <begin position="269"/>
        <end position="282"/>
    </location>
</feature>
<protein>
    <submittedName>
        <fullName evidence="2">Uncharacterized protein</fullName>
    </submittedName>
</protein>
<feature type="compositionally biased region" description="Polar residues" evidence="1">
    <location>
        <begin position="804"/>
        <end position="814"/>
    </location>
</feature>
<dbReference type="Proteomes" id="UP001309876">
    <property type="component" value="Unassembled WGS sequence"/>
</dbReference>
<feature type="compositionally biased region" description="Basic residues" evidence="1">
    <location>
        <begin position="1068"/>
        <end position="1084"/>
    </location>
</feature>
<organism evidence="2 3">
    <name type="scientific">Lithohypha guttulata</name>
    <dbReference type="NCBI Taxonomy" id="1690604"/>
    <lineage>
        <taxon>Eukaryota</taxon>
        <taxon>Fungi</taxon>
        <taxon>Dikarya</taxon>
        <taxon>Ascomycota</taxon>
        <taxon>Pezizomycotina</taxon>
        <taxon>Eurotiomycetes</taxon>
        <taxon>Chaetothyriomycetidae</taxon>
        <taxon>Chaetothyriales</taxon>
        <taxon>Trichomeriaceae</taxon>
        <taxon>Lithohypha</taxon>
    </lineage>
</organism>
<accession>A0AAN7YB18</accession>
<evidence type="ECO:0000256" key="1">
    <source>
        <dbReference type="SAM" id="MobiDB-lite"/>
    </source>
</evidence>
<feature type="compositionally biased region" description="Polar residues" evidence="1">
    <location>
        <begin position="784"/>
        <end position="793"/>
    </location>
</feature>
<comment type="caution">
    <text evidence="2">The sequence shown here is derived from an EMBL/GenBank/DDBJ whole genome shotgun (WGS) entry which is preliminary data.</text>
</comment>
<evidence type="ECO:0000313" key="2">
    <source>
        <dbReference type="EMBL" id="KAK5085921.1"/>
    </source>
</evidence>
<feature type="compositionally biased region" description="Polar residues" evidence="1">
    <location>
        <begin position="220"/>
        <end position="230"/>
    </location>
</feature>
<feature type="compositionally biased region" description="Pro residues" evidence="1">
    <location>
        <begin position="975"/>
        <end position="986"/>
    </location>
</feature>
<feature type="compositionally biased region" description="Basic residues" evidence="1">
    <location>
        <begin position="704"/>
        <end position="713"/>
    </location>
</feature>
<feature type="compositionally biased region" description="Basic and acidic residues" evidence="1">
    <location>
        <begin position="466"/>
        <end position="475"/>
    </location>
</feature>
<feature type="region of interest" description="Disordered" evidence="1">
    <location>
        <begin position="612"/>
        <end position="729"/>
    </location>
</feature>
<name>A0AAN7YB18_9EURO</name>
<feature type="compositionally biased region" description="Polar residues" evidence="1">
    <location>
        <begin position="308"/>
        <end position="326"/>
    </location>
</feature>
<feature type="compositionally biased region" description="Polar residues" evidence="1">
    <location>
        <begin position="252"/>
        <end position="264"/>
    </location>
</feature>
<feature type="compositionally biased region" description="Low complexity" evidence="1">
    <location>
        <begin position="1018"/>
        <end position="1033"/>
    </location>
</feature>
<reference evidence="2 3" key="1">
    <citation type="submission" date="2023-08" db="EMBL/GenBank/DDBJ databases">
        <title>Black Yeasts Isolated from many extreme environments.</title>
        <authorList>
            <person name="Coleine C."/>
            <person name="Stajich J.E."/>
            <person name="Selbmann L."/>
        </authorList>
    </citation>
    <scope>NUCLEOTIDE SEQUENCE [LARGE SCALE GENOMIC DNA]</scope>
    <source>
        <strain evidence="2 3">CCFEE 5910</strain>
    </source>
</reference>
<dbReference type="AlphaFoldDB" id="A0AAN7YB18"/>
<evidence type="ECO:0000313" key="3">
    <source>
        <dbReference type="Proteomes" id="UP001309876"/>
    </source>
</evidence>
<feature type="compositionally biased region" description="Basic residues" evidence="1">
    <location>
        <begin position="329"/>
        <end position="338"/>
    </location>
</feature>
<feature type="compositionally biased region" description="Basic and acidic residues" evidence="1">
    <location>
        <begin position="767"/>
        <end position="782"/>
    </location>
</feature>
<sequence length="1084" mass="121099">MATAELSKLWAEHFPHKPRPSVYTSEEVDNDGFLPLADFEDFKVEDLQNLTQAQLYTLTANNAEALQLIQKEWIELERLAQHIRSRDPLPVSHKDPQQLPSREIFEERKEAALYSYKYEVNRKMLPAKFTVSENVTDQEKFDCREPPEPFAQGGFIPNDKQYKSIMAVAKAEGRTNNPDNQAPYKQNFAFSDRKEGNWIAKIQAQDTLAPPRTRAREAALNSTAGRQTRLNGERAPLSRQLSSSLLDAPSPRTRSGSPAESRSSAHLKRNIDAVDITHELPPRKKHPNQYTKRREREEAERLAVRRATITNGQSSVTEDTSGTSSPALVKKKHPNQYTKRREREELERRLREEEEEEEAESLSQRANAVDRGPQEVRAATTDVHWERPTWRSSYVPSPLPDLLPVVDFLSLETPAVTSSINRPKHPNQYTKQRDREEWASTFKSTKQNRMEPPVAERPKHPNQYTKRREQEEAARKAALAQAGSYPGHGALQNFSAGPTAAYPYQYTYPPSPWAVLRQTPIPDNRSRTAGAMPVPVSAPIASTKSRDPSQMTKEELRTHLFKDHDLLAFLEKDHSWLNEDPEKAAAWKAKIIASEYPVRTWAMLRKWKEWKAEGKDKRPRDKDGNRIRDFTSSSALNAAAPPGDAKDQASSARMEGESMDISDGDGDVIVARNYTEQSRSATPVTAAASTSEVGSTRSASPARRSNRSLRSRFGRNYLGSPGPQLRSPLVNSINARDIDTDIPLSSIRSTQARSFNTSLKAIDEVDSTTKVDDWQDKNEAQADHATSTATGRGTRQEYPRRSLRNQARTVSEQELNTESEDTASRLDNPKSANPGLAVAEKIPEPDESPDFKTINSQNFVRVSCFTPSPGKPPRRHDEWEELITLPMRQASLTSSSLEESDYEDGTYQSGIKSQPAAAAEPAKNANGTTTSTQEPPTTTTAKPIPTIVADDDADNEAISTETPPKRTTRSTSARAPPPPHIHPNPLPDTTTATNTIEVASNPNPNPITRGRRQQARLTTPSTTTSASISPVATRRAGLRPNPPKRAFTLDSESEEDDDDDGASSARATSRRRSARRAGMRRRER</sequence>
<feature type="compositionally biased region" description="Acidic residues" evidence="1">
    <location>
        <begin position="657"/>
        <end position="666"/>
    </location>
</feature>
<proteinExistence type="predicted"/>
<feature type="compositionally biased region" description="Low complexity" evidence="1">
    <location>
        <begin position="915"/>
        <end position="947"/>
    </location>
</feature>
<feature type="compositionally biased region" description="Basic and acidic residues" evidence="1">
    <location>
        <begin position="292"/>
        <end position="303"/>
    </location>
</feature>
<gene>
    <name evidence="2" type="ORF">LTR05_005211</name>
</gene>
<feature type="region of interest" description="Disordered" evidence="1">
    <location>
        <begin position="206"/>
        <end position="375"/>
    </location>
</feature>
<feature type="compositionally biased region" description="Acidic residues" evidence="1">
    <location>
        <begin position="1051"/>
        <end position="1061"/>
    </location>
</feature>
<feature type="compositionally biased region" description="Basic and acidic residues" evidence="1">
    <location>
        <begin position="339"/>
        <end position="352"/>
    </location>
</feature>
<keyword evidence="3" id="KW-1185">Reference proteome</keyword>
<feature type="region of interest" description="Disordered" evidence="1">
    <location>
        <begin position="890"/>
        <end position="1084"/>
    </location>
</feature>
<feature type="compositionally biased region" description="Low complexity" evidence="1">
    <location>
        <begin position="678"/>
        <end position="703"/>
    </location>
</feature>
<dbReference type="EMBL" id="JAVRRJ010000004">
    <property type="protein sequence ID" value="KAK5085921.1"/>
    <property type="molecule type" value="Genomic_DNA"/>
</dbReference>
<feature type="compositionally biased region" description="Basic and acidic residues" evidence="1">
    <location>
        <begin position="612"/>
        <end position="629"/>
    </location>
</feature>